<keyword evidence="9" id="KW-0902">Two-component regulatory system</keyword>
<dbReference type="InterPro" id="IPR003660">
    <property type="entry name" value="HAMP_dom"/>
</dbReference>
<name>A0A8J7SE10_9RHOB</name>
<dbReference type="EMBL" id="JAEHHL010000004">
    <property type="protein sequence ID" value="MBK0399196.1"/>
    <property type="molecule type" value="Genomic_DNA"/>
</dbReference>
<keyword evidence="8 12" id="KW-1133">Transmembrane helix</keyword>
<dbReference type="GO" id="GO:0000155">
    <property type="term" value="F:phosphorelay sensor kinase activity"/>
    <property type="evidence" value="ECO:0007669"/>
    <property type="project" value="InterPro"/>
</dbReference>
<dbReference type="PROSITE" id="PS50885">
    <property type="entry name" value="HAMP"/>
    <property type="match status" value="1"/>
</dbReference>
<dbReference type="PANTHER" id="PTHR45436">
    <property type="entry name" value="SENSOR HISTIDINE KINASE YKOH"/>
    <property type="match status" value="1"/>
</dbReference>
<keyword evidence="7 15" id="KW-0418">Kinase</keyword>
<evidence type="ECO:0000256" key="11">
    <source>
        <dbReference type="SAM" id="MobiDB-lite"/>
    </source>
</evidence>
<dbReference type="PROSITE" id="PS50109">
    <property type="entry name" value="HIS_KIN"/>
    <property type="match status" value="1"/>
</dbReference>
<feature type="transmembrane region" description="Helical" evidence="12">
    <location>
        <begin position="156"/>
        <end position="175"/>
    </location>
</feature>
<dbReference type="CDD" id="cd00082">
    <property type="entry name" value="HisKA"/>
    <property type="match status" value="1"/>
</dbReference>
<accession>A0A8J7SE10</accession>
<dbReference type="PANTHER" id="PTHR45436:SF8">
    <property type="entry name" value="HISTIDINE KINASE"/>
    <property type="match status" value="1"/>
</dbReference>
<dbReference type="CDD" id="cd06225">
    <property type="entry name" value="HAMP"/>
    <property type="match status" value="1"/>
</dbReference>
<protein>
    <recommendedName>
        <fullName evidence="3">histidine kinase</fullName>
        <ecNumber evidence="3">2.7.13.3</ecNumber>
    </recommendedName>
</protein>
<dbReference type="Pfam" id="PF02518">
    <property type="entry name" value="HATPase_c"/>
    <property type="match status" value="1"/>
</dbReference>
<dbReference type="Pfam" id="PF00512">
    <property type="entry name" value="HisKA"/>
    <property type="match status" value="1"/>
</dbReference>
<evidence type="ECO:0000256" key="3">
    <source>
        <dbReference type="ARBA" id="ARBA00012438"/>
    </source>
</evidence>
<dbReference type="CDD" id="cd00075">
    <property type="entry name" value="HATPase"/>
    <property type="match status" value="1"/>
</dbReference>
<comment type="catalytic activity">
    <reaction evidence="1">
        <text>ATP + protein L-histidine = ADP + protein N-phospho-L-histidine.</text>
        <dbReference type="EC" id="2.7.13.3"/>
    </reaction>
</comment>
<dbReference type="InterPro" id="IPR036890">
    <property type="entry name" value="HATPase_C_sf"/>
</dbReference>
<gene>
    <name evidence="15" type="ORF">H0I76_08345</name>
</gene>
<proteinExistence type="predicted"/>
<dbReference type="PRINTS" id="PR00344">
    <property type="entry name" value="BCTRLSENSOR"/>
</dbReference>
<feature type="transmembrane region" description="Helical" evidence="12">
    <location>
        <begin position="12"/>
        <end position="30"/>
    </location>
</feature>
<dbReference type="EC" id="2.7.13.3" evidence="3"/>
<dbReference type="SMART" id="SM00387">
    <property type="entry name" value="HATPase_c"/>
    <property type="match status" value="1"/>
</dbReference>
<evidence type="ECO:0000256" key="1">
    <source>
        <dbReference type="ARBA" id="ARBA00000085"/>
    </source>
</evidence>
<dbReference type="InterPro" id="IPR004358">
    <property type="entry name" value="Sig_transdc_His_kin-like_C"/>
</dbReference>
<evidence type="ECO:0000256" key="8">
    <source>
        <dbReference type="ARBA" id="ARBA00022989"/>
    </source>
</evidence>
<comment type="subcellular location">
    <subcellularLocation>
        <location evidence="2">Membrane</location>
    </subcellularLocation>
</comment>
<evidence type="ECO:0000256" key="6">
    <source>
        <dbReference type="ARBA" id="ARBA00022692"/>
    </source>
</evidence>
<evidence type="ECO:0000313" key="15">
    <source>
        <dbReference type="EMBL" id="MBK0399196.1"/>
    </source>
</evidence>
<dbReference type="SUPFAM" id="SSF47384">
    <property type="entry name" value="Homodimeric domain of signal transducing histidine kinase"/>
    <property type="match status" value="1"/>
</dbReference>
<evidence type="ECO:0000256" key="10">
    <source>
        <dbReference type="ARBA" id="ARBA00023136"/>
    </source>
</evidence>
<dbReference type="InterPro" id="IPR003594">
    <property type="entry name" value="HATPase_dom"/>
</dbReference>
<evidence type="ECO:0000256" key="12">
    <source>
        <dbReference type="SAM" id="Phobius"/>
    </source>
</evidence>
<dbReference type="Gene3D" id="6.10.340.10">
    <property type="match status" value="1"/>
</dbReference>
<evidence type="ECO:0000256" key="9">
    <source>
        <dbReference type="ARBA" id="ARBA00023012"/>
    </source>
</evidence>
<dbReference type="SMART" id="SM00304">
    <property type="entry name" value="HAMP"/>
    <property type="match status" value="1"/>
</dbReference>
<evidence type="ECO:0000256" key="4">
    <source>
        <dbReference type="ARBA" id="ARBA00022553"/>
    </source>
</evidence>
<dbReference type="AlphaFoldDB" id="A0A8J7SE10"/>
<keyword evidence="6 12" id="KW-0812">Transmembrane</keyword>
<comment type="caution">
    <text evidence="15">The sequence shown here is derived from an EMBL/GenBank/DDBJ whole genome shotgun (WGS) entry which is preliminary data.</text>
</comment>
<dbReference type="InterPro" id="IPR050428">
    <property type="entry name" value="TCS_sensor_his_kinase"/>
</dbReference>
<keyword evidence="10 12" id="KW-0472">Membrane</keyword>
<feature type="domain" description="Histidine kinase" evidence="13">
    <location>
        <begin position="238"/>
        <end position="451"/>
    </location>
</feature>
<dbReference type="InterPro" id="IPR036097">
    <property type="entry name" value="HisK_dim/P_sf"/>
</dbReference>
<dbReference type="SUPFAM" id="SSF158472">
    <property type="entry name" value="HAMP domain-like"/>
    <property type="match status" value="1"/>
</dbReference>
<evidence type="ECO:0000259" key="13">
    <source>
        <dbReference type="PROSITE" id="PS50109"/>
    </source>
</evidence>
<dbReference type="GO" id="GO:0005886">
    <property type="term" value="C:plasma membrane"/>
    <property type="evidence" value="ECO:0007669"/>
    <property type="project" value="TreeGrafter"/>
</dbReference>
<evidence type="ECO:0000256" key="2">
    <source>
        <dbReference type="ARBA" id="ARBA00004370"/>
    </source>
</evidence>
<dbReference type="InterPro" id="IPR003661">
    <property type="entry name" value="HisK_dim/P_dom"/>
</dbReference>
<dbReference type="InterPro" id="IPR005467">
    <property type="entry name" value="His_kinase_dom"/>
</dbReference>
<dbReference type="Gene3D" id="3.30.565.10">
    <property type="entry name" value="Histidine kinase-like ATPase, C-terminal domain"/>
    <property type="match status" value="1"/>
</dbReference>
<keyword evidence="5" id="KW-0808">Transferase</keyword>
<organism evidence="15 16">
    <name type="scientific">Thermohalobaculum xanthum</name>
    <dbReference type="NCBI Taxonomy" id="2753746"/>
    <lineage>
        <taxon>Bacteria</taxon>
        <taxon>Pseudomonadati</taxon>
        <taxon>Pseudomonadota</taxon>
        <taxon>Alphaproteobacteria</taxon>
        <taxon>Rhodobacterales</taxon>
        <taxon>Paracoccaceae</taxon>
        <taxon>Thermohalobaculum</taxon>
    </lineage>
</organism>
<keyword evidence="16" id="KW-1185">Reference proteome</keyword>
<evidence type="ECO:0000256" key="7">
    <source>
        <dbReference type="ARBA" id="ARBA00022777"/>
    </source>
</evidence>
<feature type="region of interest" description="Disordered" evidence="11">
    <location>
        <begin position="447"/>
        <end position="481"/>
    </location>
</feature>
<keyword evidence="4" id="KW-0597">Phosphoprotein</keyword>
<dbReference type="RefSeq" id="WP_200609226.1">
    <property type="nucleotide sequence ID" value="NZ_JAEHHL010000004.1"/>
</dbReference>
<dbReference type="SUPFAM" id="SSF55874">
    <property type="entry name" value="ATPase domain of HSP90 chaperone/DNA topoisomerase II/histidine kinase"/>
    <property type="match status" value="1"/>
</dbReference>
<evidence type="ECO:0000259" key="14">
    <source>
        <dbReference type="PROSITE" id="PS50885"/>
    </source>
</evidence>
<evidence type="ECO:0000313" key="16">
    <source>
        <dbReference type="Proteomes" id="UP000655420"/>
    </source>
</evidence>
<feature type="domain" description="HAMP" evidence="14">
    <location>
        <begin position="177"/>
        <end position="230"/>
    </location>
</feature>
<dbReference type="Gene3D" id="1.10.287.130">
    <property type="match status" value="1"/>
</dbReference>
<reference evidence="15" key="1">
    <citation type="submission" date="2020-12" db="EMBL/GenBank/DDBJ databases">
        <title>Bacterial taxonomy.</title>
        <authorList>
            <person name="Pan X."/>
        </authorList>
    </citation>
    <scope>NUCLEOTIDE SEQUENCE</scope>
    <source>
        <strain evidence="15">M0105</strain>
    </source>
</reference>
<dbReference type="Pfam" id="PF00672">
    <property type="entry name" value="HAMP"/>
    <property type="match status" value="1"/>
</dbReference>
<evidence type="ECO:0000256" key="5">
    <source>
        <dbReference type="ARBA" id="ARBA00022679"/>
    </source>
</evidence>
<sequence length="481" mass="50816">MLRNATTRLVGAHLLLVAVATGLVLGFVYWRAGGVIDAEQRAVVEAELRGMADDYQRGGLIGLAAAVERRLDRTGARDEVYLLADVRGTRIAGNLGAWPPGVVPGSGWVTLELYRLDAKQPTTISAVSVRLRGGERLLVGRDVAARAAFDATLLRALGWGLAAMALMALGTGWLLSRLILRRIDGIAATAQAIVGGALDRRIETTGTGNEFDRLADTLNAMLDRNSALVGDLRMVTDSLAHDLRSPLGRLSRHLEAALDQDLPAEARKDLIERARSEADGVLKMASALLDISRIEAGLAAEQFETLDLGDLANDVADLYSAAAADRGVVLQVFSDDGFEVSAHPQLLAQALANLLDNAVRYAPAGTAVRVALTTGSDSVSLCVADRGPGIPEAERERVRQRFARLDPSRGTDGAGLGLALVDAVARLHGAQLTLEDNAPGLKASLVFPRGPARRRPGPGPEADRHGAAAPREPLARPGMEG</sequence>
<dbReference type="Proteomes" id="UP000655420">
    <property type="component" value="Unassembled WGS sequence"/>
</dbReference>
<dbReference type="SMART" id="SM00388">
    <property type="entry name" value="HisKA"/>
    <property type="match status" value="1"/>
</dbReference>